<protein>
    <submittedName>
        <fullName evidence="2">Uncharacterized protein</fullName>
    </submittedName>
</protein>
<evidence type="ECO:0000313" key="2">
    <source>
        <dbReference type="EMBL" id="PWA35332.1"/>
    </source>
</evidence>
<keyword evidence="3" id="KW-1185">Reference proteome</keyword>
<evidence type="ECO:0000313" key="3">
    <source>
        <dbReference type="Proteomes" id="UP000245207"/>
    </source>
</evidence>
<gene>
    <name evidence="2" type="ORF">CTI12_AA610440</name>
</gene>
<sequence>MEMQKERNVDDDLQLQPPPPHPVTLRAGFSEDEIFYIDELLGVMDQKSEFNNEAVGYPMQDAWYENKQDVSQNESIYMQQDDSGVAPNFGFDFLEGGA</sequence>
<feature type="region of interest" description="Disordered" evidence="1">
    <location>
        <begin position="1"/>
        <end position="26"/>
    </location>
</feature>
<organism evidence="2 3">
    <name type="scientific">Artemisia annua</name>
    <name type="common">Sweet wormwood</name>
    <dbReference type="NCBI Taxonomy" id="35608"/>
    <lineage>
        <taxon>Eukaryota</taxon>
        <taxon>Viridiplantae</taxon>
        <taxon>Streptophyta</taxon>
        <taxon>Embryophyta</taxon>
        <taxon>Tracheophyta</taxon>
        <taxon>Spermatophyta</taxon>
        <taxon>Magnoliopsida</taxon>
        <taxon>eudicotyledons</taxon>
        <taxon>Gunneridae</taxon>
        <taxon>Pentapetalae</taxon>
        <taxon>asterids</taxon>
        <taxon>campanulids</taxon>
        <taxon>Asterales</taxon>
        <taxon>Asteraceae</taxon>
        <taxon>Asteroideae</taxon>
        <taxon>Anthemideae</taxon>
        <taxon>Artemisiinae</taxon>
        <taxon>Artemisia</taxon>
    </lineage>
</organism>
<comment type="caution">
    <text evidence="2">The sequence shown here is derived from an EMBL/GenBank/DDBJ whole genome shotgun (WGS) entry which is preliminary data.</text>
</comment>
<accession>A0A2U1KEY6</accession>
<dbReference type="AlphaFoldDB" id="A0A2U1KEY6"/>
<name>A0A2U1KEY6_ARTAN</name>
<dbReference type="Proteomes" id="UP000245207">
    <property type="component" value="Unassembled WGS sequence"/>
</dbReference>
<evidence type="ECO:0000256" key="1">
    <source>
        <dbReference type="SAM" id="MobiDB-lite"/>
    </source>
</evidence>
<feature type="compositionally biased region" description="Basic and acidic residues" evidence="1">
    <location>
        <begin position="1"/>
        <end position="10"/>
    </location>
</feature>
<dbReference type="EMBL" id="PKPP01020219">
    <property type="protein sequence ID" value="PWA35332.1"/>
    <property type="molecule type" value="Genomic_DNA"/>
</dbReference>
<proteinExistence type="predicted"/>
<reference evidence="2 3" key="1">
    <citation type="journal article" date="2018" name="Mol. Plant">
        <title>The genome of Artemisia annua provides insight into the evolution of Asteraceae family and artemisinin biosynthesis.</title>
        <authorList>
            <person name="Shen Q."/>
            <person name="Zhang L."/>
            <person name="Liao Z."/>
            <person name="Wang S."/>
            <person name="Yan T."/>
            <person name="Shi P."/>
            <person name="Liu M."/>
            <person name="Fu X."/>
            <person name="Pan Q."/>
            <person name="Wang Y."/>
            <person name="Lv Z."/>
            <person name="Lu X."/>
            <person name="Zhang F."/>
            <person name="Jiang W."/>
            <person name="Ma Y."/>
            <person name="Chen M."/>
            <person name="Hao X."/>
            <person name="Li L."/>
            <person name="Tang Y."/>
            <person name="Lv G."/>
            <person name="Zhou Y."/>
            <person name="Sun X."/>
            <person name="Brodelius P.E."/>
            <person name="Rose J.K.C."/>
            <person name="Tang K."/>
        </authorList>
    </citation>
    <scope>NUCLEOTIDE SEQUENCE [LARGE SCALE GENOMIC DNA]</scope>
    <source>
        <strain evidence="3">cv. Huhao1</strain>
        <tissue evidence="2">Leaf</tissue>
    </source>
</reference>